<reference evidence="1 2" key="1">
    <citation type="submission" date="2018-11" db="EMBL/GenBank/DDBJ databases">
        <title>Genome sequencing and assembly of Clostridium tagluense strain A121.</title>
        <authorList>
            <person name="Murakami T."/>
            <person name="Segawa T."/>
            <person name="Shcherbakova V.A."/>
            <person name="Mori H."/>
            <person name="Yoshimura Y."/>
        </authorList>
    </citation>
    <scope>NUCLEOTIDE SEQUENCE [LARGE SCALE GENOMIC DNA]</scope>
    <source>
        <strain evidence="1 2">A121</strain>
    </source>
</reference>
<dbReference type="OrthoDB" id="2970411at2"/>
<proteinExistence type="predicted"/>
<name>A0A401UUI7_9CLOT</name>
<comment type="caution">
    <text evidence="1">The sequence shown here is derived from an EMBL/GenBank/DDBJ whole genome shotgun (WGS) entry which is preliminary data.</text>
</comment>
<dbReference type="RefSeq" id="WP_125006452.1">
    <property type="nucleotide sequence ID" value="NZ_BHYK01000063.1"/>
</dbReference>
<sequence>MSVVISYVSEYISIIATDTRICFATDADNILYHTDDNEKLIDVNNMGWCAGAGNDDLITKFKDSIYNTEIKKVGDFKNIFVEAFNKISQNNLNNNLLINETAVVLSWSGADYYTKKQCCRVGILSHNISEAVGTILNNNISILFPYEYLYNIDLKKSFSQSYIFDYKFNYEEFDLSLENILKTIFNMFKEIYLNSKMVSSTCDVGIHLINHDKVRITNDIDILIKKVNEGEIQTEYKVI</sequence>
<dbReference type="Proteomes" id="UP000287872">
    <property type="component" value="Unassembled WGS sequence"/>
</dbReference>
<protein>
    <submittedName>
        <fullName evidence="1">Uncharacterized protein</fullName>
    </submittedName>
</protein>
<keyword evidence="2" id="KW-1185">Reference proteome</keyword>
<organism evidence="1 2">
    <name type="scientific">Clostridium tagluense</name>
    <dbReference type="NCBI Taxonomy" id="360422"/>
    <lineage>
        <taxon>Bacteria</taxon>
        <taxon>Bacillati</taxon>
        <taxon>Bacillota</taxon>
        <taxon>Clostridia</taxon>
        <taxon>Eubacteriales</taxon>
        <taxon>Clostridiaceae</taxon>
        <taxon>Clostridium</taxon>
    </lineage>
</organism>
<accession>A0A401UUI7</accession>
<evidence type="ECO:0000313" key="2">
    <source>
        <dbReference type="Proteomes" id="UP000287872"/>
    </source>
</evidence>
<dbReference type="EMBL" id="BHYK01000063">
    <property type="protein sequence ID" value="GCD13156.1"/>
    <property type="molecule type" value="Genomic_DNA"/>
</dbReference>
<dbReference type="AlphaFoldDB" id="A0A401UUI7"/>
<gene>
    <name evidence="1" type="ORF">Ctaglu_47790</name>
</gene>
<evidence type="ECO:0000313" key="1">
    <source>
        <dbReference type="EMBL" id="GCD13156.1"/>
    </source>
</evidence>